<evidence type="ECO:0000313" key="2">
    <source>
        <dbReference type="EMBL" id="RWR17093.1"/>
    </source>
</evidence>
<name>A0A443KKM3_9RHOB</name>
<dbReference type="EMBL" id="SAUY01000006">
    <property type="protein sequence ID" value="RWR33315.1"/>
    <property type="molecule type" value="Genomic_DNA"/>
</dbReference>
<accession>A0A443J0E3</accession>
<comment type="caution">
    <text evidence="3">The sequence shown here is derived from an EMBL/GenBank/DDBJ whole genome shotgun (WGS) entry which is preliminary data.</text>
</comment>
<reference evidence="4 5" key="2">
    <citation type="submission" date="2019-01" db="EMBL/GenBank/DDBJ databases">
        <authorList>
            <person name="Li Y."/>
        </authorList>
    </citation>
    <scope>NUCLEOTIDE SEQUENCE [LARGE SCALE GENOMIC DNA]</scope>
    <source>
        <strain evidence="3 4">07D10-4-3</strain>
        <strain evidence="1 6">2D-5</strain>
        <strain evidence="2 5">SK2B-1</strain>
    </source>
</reference>
<gene>
    <name evidence="3" type="ORF">D2T29_06560</name>
    <name evidence="2" type="ORF">D2T30_20010</name>
    <name evidence="1" type="ORF">D2T33_05760</name>
</gene>
<dbReference type="Proteomes" id="UP000284476">
    <property type="component" value="Unassembled WGS sequence"/>
</dbReference>
<evidence type="ECO:0000313" key="4">
    <source>
        <dbReference type="Proteomes" id="UP000284451"/>
    </source>
</evidence>
<reference evidence="4 5" key="1">
    <citation type="submission" date="2019-01" db="EMBL/GenBank/DDBJ databases">
        <title>Sinorhodobacter populi sp. nov. isolated from the symptomatic bark tissue of Populus euramericana canker.</title>
        <authorList>
            <person name="Xu G."/>
        </authorList>
    </citation>
    <scope>NUCLEOTIDE SEQUENCE [LARGE SCALE GENOMIC DNA]</scope>
    <source>
        <strain evidence="3 4">07D10-4-3</strain>
        <strain evidence="1 6">2D-5</strain>
        <strain evidence="2 5">SK2B-1</strain>
    </source>
</reference>
<protein>
    <recommendedName>
        <fullName evidence="7">Lipoprotein</fullName>
    </recommendedName>
</protein>
<dbReference type="Proteomes" id="UP000285710">
    <property type="component" value="Unassembled WGS sequence"/>
</dbReference>
<sequence length="71" mass="6628">MTRAGALAVVLALAGCATQPHPPHVGVYAGSGGRVTTSVGSGVGPVSVGVNNHGGGYLGTSLGPVSLGAGF</sequence>
<accession>A0A443KKM3</accession>
<proteinExistence type="predicted"/>
<evidence type="ECO:0000313" key="1">
    <source>
        <dbReference type="EMBL" id="RWR13899.1"/>
    </source>
</evidence>
<evidence type="ECO:0000313" key="3">
    <source>
        <dbReference type="EMBL" id="RWR33315.1"/>
    </source>
</evidence>
<evidence type="ECO:0008006" key="7">
    <source>
        <dbReference type="Google" id="ProtNLM"/>
    </source>
</evidence>
<evidence type="ECO:0000313" key="6">
    <source>
        <dbReference type="Proteomes" id="UP000285710"/>
    </source>
</evidence>
<organism evidence="3 4">
    <name type="scientific">Paenirhodobacter populi</name>
    <dbReference type="NCBI Taxonomy" id="2306993"/>
    <lineage>
        <taxon>Bacteria</taxon>
        <taxon>Pseudomonadati</taxon>
        <taxon>Pseudomonadota</taxon>
        <taxon>Alphaproteobacteria</taxon>
        <taxon>Rhodobacterales</taxon>
        <taxon>Rhodobacter group</taxon>
        <taxon>Paenirhodobacter</taxon>
    </lineage>
</organism>
<dbReference type="Proteomes" id="UP000284451">
    <property type="component" value="Unassembled WGS sequence"/>
</dbReference>
<dbReference type="EMBL" id="SAUZ01000032">
    <property type="protein sequence ID" value="RWR17093.1"/>
    <property type="molecule type" value="Genomic_DNA"/>
</dbReference>
<accession>A0A443J9C6</accession>
<dbReference type="PROSITE" id="PS51257">
    <property type="entry name" value="PROKAR_LIPOPROTEIN"/>
    <property type="match status" value="1"/>
</dbReference>
<dbReference type="EMBL" id="SAUW01000004">
    <property type="protein sequence ID" value="RWR13899.1"/>
    <property type="molecule type" value="Genomic_DNA"/>
</dbReference>
<dbReference type="RefSeq" id="WP_128180365.1">
    <property type="nucleotide sequence ID" value="NZ_JBHRSO010000050.1"/>
</dbReference>
<dbReference type="AlphaFoldDB" id="A0A443KKM3"/>
<evidence type="ECO:0000313" key="5">
    <source>
        <dbReference type="Proteomes" id="UP000284476"/>
    </source>
</evidence>
<keyword evidence="6" id="KW-1185">Reference proteome</keyword>